<proteinExistence type="inferred from homology"/>
<dbReference type="Proteomes" id="UP000583127">
    <property type="component" value="Unassembled WGS sequence"/>
</dbReference>
<gene>
    <name evidence="6" type="ORF">HHL14_25580</name>
</gene>
<dbReference type="SUPFAM" id="SSF53850">
    <property type="entry name" value="Periplasmic binding protein-like II"/>
    <property type="match status" value="1"/>
</dbReference>
<organism evidence="6 7">
    <name type="scientific">Paraburkholderia antibiotica</name>
    <dbReference type="NCBI Taxonomy" id="2728839"/>
    <lineage>
        <taxon>Bacteria</taxon>
        <taxon>Pseudomonadati</taxon>
        <taxon>Pseudomonadota</taxon>
        <taxon>Betaproteobacteria</taxon>
        <taxon>Burkholderiales</taxon>
        <taxon>Burkholderiaceae</taxon>
        <taxon>Paraburkholderia</taxon>
    </lineage>
</organism>
<evidence type="ECO:0000256" key="3">
    <source>
        <dbReference type="ARBA" id="ARBA00023125"/>
    </source>
</evidence>
<keyword evidence="3" id="KW-0238">DNA-binding</keyword>
<dbReference type="InterPro" id="IPR050950">
    <property type="entry name" value="HTH-type_LysR_regulators"/>
</dbReference>
<evidence type="ECO:0000256" key="2">
    <source>
        <dbReference type="ARBA" id="ARBA00023015"/>
    </source>
</evidence>
<evidence type="ECO:0000256" key="1">
    <source>
        <dbReference type="ARBA" id="ARBA00009437"/>
    </source>
</evidence>
<dbReference type="Gene3D" id="3.40.190.10">
    <property type="entry name" value="Periplasmic binding protein-like II"/>
    <property type="match status" value="2"/>
</dbReference>
<dbReference type="PANTHER" id="PTHR30419">
    <property type="entry name" value="HTH-TYPE TRANSCRIPTIONAL REGULATOR YBHD"/>
    <property type="match status" value="1"/>
</dbReference>
<evidence type="ECO:0000259" key="5">
    <source>
        <dbReference type="PROSITE" id="PS50931"/>
    </source>
</evidence>
<keyword evidence="7" id="KW-1185">Reference proteome</keyword>
<evidence type="ECO:0000313" key="7">
    <source>
        <dbReference type="Proteomes" id="UP000583127"/>
    </source>
</evidence>
<accession>A0A7Y0FFH3</accession>
<dbReference type="InterPro" id="IPR005119">
    <property type="entry name" value="LysR_subst-bd"/>
</dbReference>
<name>A0A7Y0FFH3_9BURK</name>
<dbReference type="SUPFAM" id="SSF46785">
    <property type="entry name" value="Winged helix' DNA-binding domain"/>
    <property type="match status" value="1"/>
</dbReference>
<comment type="similarity">
    <text evidence="1">Belongs to the LysR transcriptional regulatory family.</text>
</comment>
<reference evidence="6 7" key="1">
    <citation type="submission" date="2020-04" db="EMBL/GenBank/DDBJ databases">
        <title>Paraburkholderia sp. G-4-1-8 isolated from soil.</title>
        <authorList>
            <person name="Dahal R.H."/>
        </authorList>
    </citation>
    <scope>NUCLEOTIDE SEQUENCE [LARGE SCALE GENOMIC DNA]</scope>
    <source>
        <strain evidence="6 7">G-4-1-8</strain>
    </source>
</reference>
<comment type="caution">
    <text evidence="6">The sequence shown here is derived from an EMBL/GenBank/DDBJ whole genome shotgun (WGS) entry which is preliminary data.</text>
</comment>
<dbReference type="InterPro" id="IPR036390">
    <property type="entry name" value="WH_DNA-bd_sf"/>
</dbReference>
<dbReference type="PROSITE" id="PS50931">
    <property type="entry name" value="HTH_LYSR"/>
    <property type="match status" value="1"/>
</dbReference>
<keyword evidence="2" id="KW-0805">Transcription regulation</keyword>
<dbReference type="Pfam" id="PF00126">
    <property type="entry name" value="HTH_1"/>
    <property type="match status" value="1"/>
</dbReference>
<dbReference type="PANTHER" id="PTHR30419:SF30">
    <property type="entry name" value="LYSR FAMILY TRANSCRIPTIONAL REGULATOR"/>
    <property type="match status" value="1"/>
</dbReference>
<evidence type="ECO:0000256" key="4">
    <source>
        <dbReference type="ARBA" id="ARBA00023163"/>
    </source>
</evidence>
<dbReference type="Pfam" id="PF03466">
    <property type="entry name" value="LysR_substrate"/>
    <property type="match status" value="1"/>
</dbReference>
<protein>
    <submittedName>
        <fullName evidence="6">LysR family transcriptional regulator</fullName>
    </submittedName>
</protein>
<evidence type="ECO:0000313" key="6">
    <source>
        <dbReference type="EMBL" id="NML34188.1"/>
    </source>
</evidence>
<keyword evidence="4" id="KW-0804">Transcription</keyword>
<feature type="domain" description="HTH lysR-type" evidence="5">
    <location>
        <begin position="24"/>
        <end position="81"/>
    </location>
</feature>
<dbReference type="InterPro" id="IPR036388">
    <property type="entry name" value="WH-like_DNA-bd_sf"/>
</dbReference>
<dbReference type="EMBL" id="JABBFZ010000019">
    <property type="protein sequence ID" value="NML34188.1"/>
    <property type="molecule type" value="Genomic_DNA"/>
</dbReference>
<dbReference type="AlphaFoldDB" id="A0A7Y0FFH3"/>
<dbReference type="GO" id="GO:0003677">
    <property type="term" value="F:DNA binding"/>
    <property type="evidence" value="ECO:0007669"/>
    <property type="project" value="UniProtKB-KW"/>
</dbReference>
<dbReference type="GO" id="GO:0003700">
    <property type="term" value="F:DNA-binding transcription factor activity"/>
    <property type="evidence" value="ECO:0007669"/>
    <property type="project" value="InterPro"/>
</dbReference>
<sequence length="320" mass="34925">MMHYSAKKNIDSMDLRRNTYLFLMNLRHLTFLRLIIEKGSFAAAAQTAGVTQTAITLAMQALERELGFALFHKEGRRKFATDRALALARNGYQLDTAVRELRVARGVRSTQSAKGTLRVGMSPAAGLLYGATVFQAVHQRQNPPTVQLVAGSATDMLEQLKQRSLDLVIAPTPRKFKAEGLVRHVLYVAQPVICARKGHPLAGARSLEEIAGAGWVVTGPAGTPGNLVEEALRVRKLPSPRIEALCPDFRMLVRLVAGTDLLCVVPHQILVSTDEQAAIRPLSIREALPRYEVCLHFAEAGLIDGSPQALVVEALLASLR</sequence>
<dbReference type="Gene3D" id="1.10.10.10">
    <property type="entry name" value="Winged helix-like DNA-binding domain superfamily/Winged helix DNA-binding domain"/>
    <property type="match status" value="1"/>
</dbReference>
<dbReference type="GO" id="GO:0005829">
    <property type="term" value="C:cytosol"/>
    <property type="evidence" value="ECO:0007669"/>
    <property type="project" value="TreeGrafter"/>
</dbReference>
<dbReference type="InterPro" id="IPR000847">
    <property type="entry name" value="LysR_HTH_N"/>
</dbReference>